<evidence type="ECO:0000313" key="2">
    <source>
        <dbReference type="EMBL" id="KAK4125501.1"/>
    </source>
</evidence>
<keyword evidence="1" id="KW-0812">Transmembrane</keyword>
<keyword evidence="3" id="KW-1185">Reference proteome</keyword>
<proteinExistence type="predicted"/>
<dbReference type="GeneID" id="87823300"/>
<dbReference type="EMBL" id="MU853225">
    <property type="protein sequence ID" value="KAK4125501.1"/>
    <property type="molecule type" value="Genomic_DNA"/>
</dbReference>
<comment type="caution">
    <text evidence="2">The sequence shown here is derived from an EMBL/GenBank/DDBJ whole genome shotgun (WGS) entry which is preliminary data.</text>
</comment>
<name>A0AAN6U446_9PEZI</name>
<dbReference type="RefSeq" id="XP_062649272.1">
    <property type="nucleotide sequence ID" value="XM_062786532.1"/>
</dbReference>
<keyword evidence="1" id="KW-1133">Transmembrane helix</keyword>
<reference evidence="2" key="2">
    <citation type="submission" date="2023-05" db="EMBL/GenBank/DDBJ databases">
        <authorList>
            <consortium name="Lawrence Berkeley National Laboratory"/>
            <person name="Steindorff A."/>
            <person name="Hensen N."/>
            <person name="Bonometti L."/>
            <person name="Westerberg I."/>
            <person name="Brannstrom I.O."/>
            <person name="Guillou S."/>
            <person name="Cros-Aarteil S."/>
            <person name="Calhoun S."/>
            <person name="Haridas S."/>
            <person name="Kuo A."/>
            <person name="Mondo S."/>
            <person name="Pangilinan J."/>
            <person name="Riley R."/>
            <person name="Labutti K."/>
            <person name="Andreopoulos B."/>
            <person name="Lipzen A."/>
            <person name="Chen C."/>
            <person name="Yanf M."/>
            <person name="Daum C."/>
            <person name="Ng V."/>
            <person name="Clum A."/>
            <person name="Ohm R."/>
            <person name="Martin F."/>
            <person name="Silar P."/>
            <person name="Natvig D."/>
            <person name="Lalanne C."/>
            <person name="Gautier V."/>
            <person name="Ament-Velasquez S.L."/>
            <person name="Kruys A."/>
            <person name="Hutchinson M.I."/>
            <person name="Powell A.J."/>
            <person name="Barry K."/>
            <person name="Miller A.N."/>
            <person name="Grigoriev I.V."/>
            <person name="Debuchy R."/>
            <person name="Gladieux P."/>
            <person name="Thoren M.H."/>
            <person name="Johannesson H."/>
        </authorList>
    </citation>
    <scope>NUCLEOTIDE SEQUENCE</scope>
    <source>
        <strain evidence="2">CBS 731.68</strain>
    </source>
</reference>
<accession>A0AAN6U446</accession>
<protein>
    <submittedName>
        <fullName evidence="2">Uncharacterized protein</fullName>
    </submittedName>
</protein>
<evidence type="ECO:0000313" key="3">
    <source>
        <dbReference type="Proteomes" id="UP001302602"/>
    </source>
</evidence>
<feature type="transmembrane region" description="Helical" evidence="1">
    <location>
        <begin position="45"/>
        <end position="65"/>
    </location>
</feature>
<reference evidence="2" key="1">
    <citation type="journal article" date="2023" name="Mol. Phylogenet. Evol.">
        <title>Genome-scale phylogeny and comparative genomics of the fungal order Sordariales.</title>
        <authorList>
            <person name="Hensen N."/>
            <person name="Bonometti L."/>
            <person name="Westerberg I."/>
            <person name="Brannstrom I.O."/>
            <person name="Guillou S."/>
            <person name="Cros-Aarteil S."/>
            <person name="Calhoun S."/>
            <person name="Haridas S."/>
            <person name="Kuo A."/>
            <person name="Mondo S."/>
            <person name="Pangilinan J."/>
            <person name="Riley R."/>
            <person name="LaButti K."/>
            <person name="Andreopoulos B."/>
            <person name="Lipzen A."/>
            <person name="Chen C."/>
            <person name="Yan M."/>
            <person name="Daum C."/>
            <person name="Ng V."/>
            <person name="Clum A."/>
            <person name="Steindorff A."/>
            <person name="Ohm R.A."/>
            <person name="Martin F."/>
            <person name="Silar P."/>
            <person name="Natvig D.O."/>
            <person name="Lalanne C."/>
            <person name="Gautier V."/>
            <person name="Ament-Velasquez S.L."/>
            <person name="Kruys A."/>
            <person name="Hutchinson M.I."/>
            <person name="Powell A.J."/>
            <person name="Barry K."/>
            <person name="Miller A.N."/>
            <person name="Grigoriev I.V."/>
            <person name="Debuchy R."/>
            <person name="Gladieux P."/>
            <person name="Hiltunen Thoren M."/>
            <person name="Johannesson H."/>
        </authorList>
    </citation>
    <scope>NUCLEOTIDE SEQUENCE</scope>
    <source>
        <strain evidence="2">CBS 731.68</strain>
    </source>
</reference>
<organism evidence="2 3">
    <name type="scientific">Parathielavia appendiculata</name>
    <dbReference type="NCBI Taxonomy" id="2587402"/>
    <lineage>
        <taxon>Eukaryota</taxon>
        <taxon>Fungi</taxon>
        <taxon>Dikarya</taxon>
        <taxon>Ascomycota</taxon>
        <taxon>Pezizomycotina</taxon>
        <taxon>Sordariomycetes</taxon>
        <taxon>Sordariomycetidae</taxon>
        <taxon>Sordariales</taxon>
        <taxon>Chaetomiaceae</taxon>
        <taxon>Parathielavia</taxon>
    </lineage>
</organism>
<evidence type="ECO:0000256" key="1">
    <source>
        <dbReference type="SAM" id="Phobius"/>
    </source>
</evidence>
<keyword evidence="1" id="KW-0472">Membrane</keyword>
<sequence length="118" mass="12942">MVKLRLVNELLSLSLFLLDEISLALCLLLRMVEFMAATLEVLVDFAGNVAVVVLQLLHVLCGGLIRGGLEFCVHRLLRCCCNLLWLLCEGIELVRRAGSVNGSVSGWMVLRTDISSGL</sequence>
<gene>
    <name evidence="2" type="ORF">N657DRAFT_268512</name>
</gene>
<dbReference type="AlphaFoldDB" id="A0AAN6U446"/>
<dbReference type="Proteomes" id="UP001302602">
    <property type="component" value="Unassembled WGS sequence"/>
</dbReference>